<dbReference type="InterPro" id="IPR002933">
    <property type="entry name" value="Peptidase_M20"/>
</dbReference>
<comment type="similarity">
    <text evidence="1">Belongs to the D-alanine--D-alanine ligase family.</text>
</comment>
<evidence type="ECO:0000313" key="6">
    <source>
        <dbReference type="EMBL" id="QLH04441.1"/>
    </source>
</evidence>
<evidence type="ECO:0000259" key="5">
    <source>
        <dbReference type="PROSITE" id="PS50975"/>
    </source>
</evidence>
<dbReference type="Proteomes" id="UP000509441">
    <property type="component" value="Chromosome"/>
</dbReference>
<dbReference type="OrthoDB" id="1018at2157"/>
<evidence type="ECO:0000256" key="4">
    <source>
        <dbReference type="PROSITE-ProRule" id="PRU00409"/>
    </source>
</evidence>
<dbReference type="EMBL" id="CP026994">
    <property type="protein sequence ID" value="QLH04441.1"/>
    <property type="molecule type" value="Genomic_DNA"/>
</dbReference>
<dbReference type="PROSITE" id="PS50975">
    <property type="entry name" value="ATP_GRASP"/>
    <property type="match status" value="1"/>
</dbReference>
<dbReference type="PANTHER" id="PTHR23132:SF23">
    <property type="entry name" value="D-ALANINE--D-ALANINE LIGASE B"/>
    <property type="match status" value="1"/>
</dbReference>
<dbReference type="SUPFAM" id="SSF52440">
    <property type="entry name" value="PreATP-grasp domain"/>
    <property type="match status" value="1"/>
</dbReference>
<dbReference type="GO" id="GO:0046872">
    <property type="term" value="F:metal ion binding"/>
    <property type="evidence" value="ECO:0007669"/>
    <property type="project" value="InterPro"/>
</dbReference>
<dbReference type="AlphaFoldDB" id="A0A7D5RAA9"/>
<dbReference type="InterPro" id="IPR016185">
    <property type="entry name" value="PreATP-grasp_dom_sf"/>
</dbReference>
<dbReference type="GO" id="GO:0071555">
    <property type="term" value="P:cell wall organization"/>
    <property type="evidence" value="ECO:0007669"/>
    <property type="project" value="UniProtKB-KW"/>
</dbReference>
<protein>
    <submittedName>
        <fullName evidence="6">D-alanine--D-alanine ligase</fullName>
    </submittedName>
</protein>
<dbReference type="GO" id="GO:0005524">
    <property type="term" value="F:ATP binding"/>
    <property type="evidence" value="ECO:0007669"/>
    <property type="project" value="UniProtKB-UniRule"/>
</dbReference>
<keyword evidence="2 6" id="KW-0436">Ligase</keyword>
<keyword evidence="3" id="KW-0961">Cell wall biogenesis/degradation</keyword>
<dbReference type="Gene3D" id="3.30.470.20">
    <property type="entry name" value="ATP-grasp fold, B domain"/>
    <property type="match status" value="1"/>
</dbReference>
<keyword evidence="4" id="KW-0547">Nucleotide-binding</keyword>
<dbReference type="Gene3D" id="3.30.1490.20">
    <property type="entry name" value="ATP-grasp fold, A domain"/>
    <property type="match status" value="1"/>
</dbReference>
<evidence type="ECO:0000256" key="2">
    <source>
        <dbReference type="ARBA" id="ARBA00022598"/>
    </source>
</evidence>
<feature type="domain" description="ATP-grasp" evidence="5">
    <location>
        <begin position="122"/>
        <end position="321"/>
    </location>
</feature>
<evidence type="ECO:0000256" key="3">
    <source>
        <dbReference type="ARBA" id="ARBA00023316"/>
    </source>
</evidence>
<dbReference type="GO" id="GO:0008716">
    <property type="term" value="F:D-alanine-D-alanine ligase activity"/>
    <property type="evidence" value="ECO:0007669"/>
    <property type="project" value="InterPro"/>
</dbReference>
<organism evidence="6 7">
    <name type="scientific">Nitrosopumilus oxyclinae</name>
    <dbReference type="NCBI Taxonomy" id="1959104"/>
    <lineage>
        <taxon>Archaea</taxon>
        <taxon>Nitrososphaerota</taxon>
        <taxon>Nitrososphaeria</taxon>
        <taxon>Nitrosopumilales</taxon>
        <taxon>Nitrosopumilaceae</taxon>
        <taxon>Nitrosopumilus</taxon>
    </lineage>
</organism>
<dbReference type="Gene3D" id="3.30.70.360">
    <property type="match status" value="1"/>
</dbReference>
<dbReference type="SUPFAM" id="SSF56059">
    <property type="entry name" value="Glutathione synthetase ATP-binding domain-like"/>
    <property type="match status" value="1"/>
</dbReference>
<gene>
    <name evidence="6" type="ORF">C5F49_03250</name>
</gene>
<evidence type="ECO:0000256" key="1">
    <source>
        <dbReference type="ARBA" id="ARBA00010871"/>
    </source>
</evidence>
<sequence length="722" mass="80526">MKVALIYNENKIDPNDVINVFGMTTKEHYSSKAVERVAQSLEKGGHTVKVIEGDIHLNEELKEFMPKVVAGENPGMVFNMAYGIQGQNRYTHIPAMMEMLGIPYIGSGPAGHAIVQDKVMTKIVLQKNKIPTPGFWVFRTPEDKHDDLIFPVIVKPKLESTSMGMEVVDNWDDLRAAVKVQIEKFQQDILVEQFISGREFAVGLLGNKPNIEVLPIVEINLDHPDQIQTITDKKKKGGVEKTCPAKLSKEKEAEMKQMCIDAFSALGLNDYTRVDFRMDKDENLYILELNSMASLGTGGSFYHAGKTAGYTYESLVNKILDVAVIRYFGSTTQHNDEEVDLTQPLRVVARTYLRSHLQSLKETLKDYVNLNTHVYNIENVNQLGTKLSKRLSHLGFSEQVYKQSDVGDFRYFKNHSDSHNDVLFISHMDTHYGPNDLITYSETSDKIVGSGVAESKGGLVVMLGALHALRFSKRLKKIKCGVLLTTDDSLGGRHSSNLIEEISKNSKYILGLKSGSVDGGIITTCYGRSDYEVRFTSTGDEANSNIHGIIPVLAKKLAAIDKISKDEKNYRLSTTSVVAQGSHGHTPNYATISLTCSYKTEKLGELLDSKIKSVMKKRESNSKKLDVAVNKIQTRHPVLEEPSDTKFYKLVEDLAKKHEIKIKKHAQLLSSDISNVPVRLPALDGFGPLGNHYRTSKEYIIHDSLIERAALLASVVFKCAAK</sequence>
<dbReference type="GeneID" id="56060941"/>
<dbReference type="GO" id="GO:0016787">
    <property type="term" value="F:hydrolase activity"/>
    <property type="evidence" value="ECO:0007669"/>
    <property type="project" value="InterPro"/>
</dbReference>
<dbReference type="SUPFAM" id="SSF53187">
    <property type="entry name" value="Zn-dependent exopeptidases"/>
    <property type="match status" value="1"/>
</dbReference>
<keyword evidence="7" id="KW-1185">Reference proteome</keyword>
<dbReference type="Gene3D" id="3.40.50.20">
    <property type="match status" value="1"/>
</dbReference>
<dbReference type="Gene3D" id="3.40.630.10">
    <property type="entry name" value="Zn peptidases"/>
    <property type="match status" value="1"/>
</dbReference>
<dbReference type="RefSeq" id="WP_179363332.1">
    <property type="nucleotide sequence ID" value="NZ_CP026994.1"/>
</dbReference>
<dbReference type="PANTHER" id="PTHR23132">
    <property type="entry name" value="D-ALANINE--D-ALANINE LIGASE"/>
    <property type="match status" value="1"/>
</dbReference>
<dbReference type="KEGG" id="nox:C5F49_03250"/>
<name>A0A7D5RAA9_9ARCH</name>
<dbReference type="Pfam" id="PF01546">
    <property type="entry name" value="Peptidase_M20"/>
    <property type="match status" value="1"/>
</dbReference>
<keyword evidence="4" id="KW-0067">ATP-binding</keyword>
<proteinExistence type="inferred from homology"/>
<evidence type="ECO:0000313" key="7">
    <source>
        <dbReference type="Proteomes" id="UP000509441"/>
    </source>
</evidence>
<accession>A0A7D5RAA9</accession>
<dbReference type="InterPro" id="IPR013815">
    <property type="entry name" value="ATP_grasp_subdomain_1"/>
</dbReference>
<dbReference type="InterPro" id="IPR011761">
    <property type="entry name" value="ATP-grasp"/>
</dbReference>
<reference evidence="6 7" key="1">
    <citation type="submission" date="2018-02" db="EMBL/GenBank/DDBJ databases">
        <title>Complete genome of Nitrosopumilus oxyclinae HCE1.</title>
        <authorList>
            <person name="Qin W."/>
            <person name="Zheng Y."/>
            <person name="Stahl D.A."/>
        </authorList>
    </citation>
    <scope>NUCLEOTIDE SEQUENCE [LARGE SCALE GENOMIC DNA]</scope>
    <source>
        <strain evidence="6 7">HCE1</strain>
    </source>
</reference>
<dbReference type="InterPro" id="IPR011095">
    <property type="entry name" value="Dala_Dala_lig_C"/>
</dbReference>
<dbReference type="Pfam" id="PF07478">
    <property type="entry name" value="Dala_Dala_lig_C"/>
    <property type="match status" value="1"/>
</dbReference>